<dbReference type="STRING" id="1348624.GCA_001591545_03318"/>
<dbReference type="SUPFAM" id="SSF52172">
    <property type="entry name" value="CheY-like"/>
    <property type="match status" value="1"/>
</dbReference>
<keyword evidence="2" id="KW-0238">DNA-binding</keyword>
<name>A0A2X4WKI8_LEDLE</name>
<feature type="domain" description="Response regulatory" evidence="6">
    <location>
        <begin position="5"/>
        <end position="122"/>
    </location>
</feature>
<dbReference type="PROSITE" id="PS01124">
    <property type="entry name" value="HTH_ARAC_FAMILY_2"/>
    <property type="match status" value="1"/>
</dbReference>
<evidence type="ECO:0000313" key="7">
    <source>
        <dbReference type="EMBL" id="SQI63631.1"/>
    </source>
</evidence>
<dbReference type="PANTHER" id="PTHR43280">
    <property type="entry name" value="ARAC-FAMILY TRANSCRIPTIONAL REGULATOR"/>
    <property type="match status" value="1"/>
</dbReference>
<evidence type="ECO:0000256" key="2">
    <source>
        <dbReference type="ARBA" id="ARBA00023125"/>
    </source>
</evidence>
<sequence length="536" mass="62795">MKDFNVLIVDDEIHAVRGIVAGIDWKGLGISSLYTAHNKKQAQSVFMNHHIDLLLSDIDMPKGSGIELLSWVRENYSETEAIFISCHSDFTFAKEAIKLKTLNYFLKPIDYNELELEIKQALNKIQSNRDMNQVEESYLNLQKVHRSNQETTFWKNLIDGVIPSSNEDLKEYLGSYDMSFDEHALFLPVMAHIRFSSNDKYLNRAKDEKNFIRFIRREVTKCELATTIIKLSPSHLLFIIQKTKMMKDEEHMTSLFDHIVSQSQKYPNHNVCFYVGRQSPLYKLVSVINELKDLDKNNVIYKNKTIKLDNYNEGDFIPQFPKSVWMERMKTGSKEKLLADIHEYITSWETQDLNVTWKSFHLFYQDFLQIIFYLLQKKGLEANKVFSNNLLLNGLENIDSVEEFKEHILFILKLTMEQTHPQLDNSNSVIDQVKKFMEEHMSNHKLTRDDIANYVYLNPDYLTRIFKKKTGFSISAYLQQVRMEKAKQLLIHTELSISTISLECGYTNFSYFSTLFKNSTSLNPKEFRKKCTGRVV</sequence>
<dbReference type="Proteomes" id="UP000249134">
    <property type="component" value="Chromosome 1"/>
</dbReference>
<reference evidence="7 8" key="1">
    <citation type="submission" date="2018-06" db="EMBL/GenBank/DDBJ databases">
        <authorList>
            <consortium name="Pathogen Informatics"/>
            <person name="Doyle S."/>
        </authorList>
    </citation>
    <scope>NUCLEOTIDE SEQUENCE [LARGE SCALE GENOMIC DNA]</scope>
    <source>
        <strain evidence="7 8">NCTC4824</strain>
    </source>
</reference>
<dbReference type="InterPro" id="IPR018062">
    <property type="entry name" value="HTH_AraC-typ_CS"/>
</dbReference>
<keyword evidence="4" id="KW-0597">Phosphoprotein</keyword>
<dbReference type="RefSeq" id="WP_066144804.1">
    <property type="nucleotide sequence ID" value="NZ_CBCSGM010000005.1"/>
</dbReference>
<evidence type="ECO:0000256" key="1">
    <source>
        <dbReference type="ARBA" id="ARBA00023015"/>
    </source>
</evidence>
<accession>A0A2X4WKI8</accession>
<dbReference type="InterPro" id="IPR011006">
    <property type="entry name" value="CheY-like_superfamily"/>
</dbReference>
<keyword evidence="1" id="KW-0805">Transcription regulation</keyword>
<dbReference type="PROSITE" id="PS00041">
    <property type="entry name" value="HTH_ARAC_FAMILY_1"/>
    <property type="match status" value="1"/>
</dbReference>
<gene>
    <name evidence="7" type="primary">yesN</name>
    <name evidence="7" type="ORF">NCTC4824_04216</name>
</gene>
<keyword evidence="8" id="KW-1185">Reference proteome</keyword>
<dbReference type="GO" id="GO:0000160">
    <property type="term" value="P:phosphorelay signal transduction system"/>
    <property type="evidence" value="ECO:0007669"/>
    <property type="project" value="InterPro"/>
</dbReference>
<dbReference type="GO" id="GO:0003700">
    <property type="term" value="F:DNA-binding transcription factor activity"/>
    <property type="evidence" value="ECO:0007669"/>
    <property type="project" value="InterPro"/>
</dbReference>
<feature type="modified residue" description="4-aspartylphosphate" evidence="4">
    <location>
        <position position="57"/>
    </location>
</feature>
<dbReference type="SMART" id="SM00342">
    <property type="entry name" value="HTH_ARAC"/>
    <property type="match status" value="1"/>
</dbReference>
<dbReference type="InterPro" id="IPR018060">
    <property type="entry name" value="HTH_AraC"/>
</dbReference>
<evidence type="ECO:0000313" key="8">
    <source>
        <dbReference type="Proteomes" id="UP000249134"/>
    </source>
</evidence>
<dbReference type="Pfam" id="PF00072">
    <property type="entry name" value="Response_reg"/>
    <property type="match status" value="1"/>
</dbReference>
<dbReference type="AlphaFoldDB" id="A0A2X4WKI8"/>
<dbReference type="InterPro" id="IPR009057">
    <property type="entry name" value="Homeodomain-like_sf"/>
</dbReference>
<protein>
    <submittedName>
        <fullName evidence="7">Two-component response regulator</fullName>
    </submittedName>
</protein>
<evidence type="ECO:0000256" key="3">
    <source>
        <dbReference type="ARBA" id="ARBA00023163"/>
    </source>
</evidence>
<dbReference type="KEGG" id="blen:NCTC4824_04216"/>
<dbReference type="InterPro" id="IPR001789">
    <property type="entry name" value="Sig_transdc_resp-reg_receiver"/>
</dbReference>
<dbReference type="SUPFAM" id="SSF46689">
    <property type="entry name" value="Homeodomain-like"/>
    <property type="match status" value="2"/>
</dbReference>
<dbReference type="Gene3D" id="1.10.10.60">
    <property type="entry name" value="Homeodomain-like"/>
    <property type="match status" value="2"/>
</dbReference>
<keyword evidence="3" id="KW-0804">Transcription</keyword>
<dbReference type="SMART" id="SM00448">
    <property type="entry name" value="REC"/>
    <property type="match status" value="1"/>
</dbReference>
<feature type="domain" description="HTH araC/xylS-type" evidence="5">
    <location>
        <begin position="431"/>
        <end position="530"/>
    </location>
</feature>
<evidence type="ECO:0000256" key="4">
    <source>
        <dbReference type="PROSITE-ProRule" id="PRU00169"/>
    </source>
</evidence>
<proteinExistence type="predicted"/>
<dbReference type="PROSITE" id="PS50110">
    <property type="entry name" value="RESPONSE_REGULATORY"/>
    <property type="match status" value="1"/>
</dbReference>
<dbReference type="PANTHER" id="PTHR43280:SF2">
    <property type="entry name" value="HTH-TYPE TRANSCRIPTIONAL REGULATOR EXSA"/>
    <property type="match status" value="1"/>
</dbReference>
<evidence type="ECO:0000259" key="5">
    <source>
        <dbReference type="PROSITE" id="PS01124"/>
    </source>
</evidence>
<evidence type="ECO:0000259" key="6">
    <source>
        <dbReference type="PROSITE" id="PS50110"/>
    </source>
</evidence>
<dbReference type="Gene3D" id="3.40.50.2300">
    <property type="match status" value="1"/>
</dbReference>
<dbReference type="CDD" id="cd17536">
    <property type="entry name" value="REC_YesN-like"/>
    <property type="match status" value="1"/>
</dbReference>
<organism evidence="7 8">
    <name type="scientific">Lederbergia lenta</name>
    <name type="common">Bacillus lentus</name>
    <dbReference type="NCBI Taxonomy" id="1467"/>
    <lineage>
        <taxon>Bacteria</taxon>
        <taxon>Bacillati</taxon>
        <taxon>Bacillota</taxon>
        <taxon>Bacilli</taxon>
        <taxon>Bacillales</taxon>
        <taxon>Bacillaceae</taxon>
        <taxon>Lederbergia</taxon>
    </lineage>
</organism>
<dbReference type="GO" id="GO:0043565">
    <property type="term" value="F:sequence-specific DNA binding"/>
    <property type="evidence" value="ECO:0007669"/>
    <property type="project" value="InterPro"/>
</dbReference>
<dbReference type="EMBL" id="LS483476">
    <property type="protein sequence ID" value="SQI63631.1"/>
    <property type="molecule type" value="Genomic_DNA"/>
</dbReference>
<dbReference type="Pfam" id="PF12833">
    <property type="entry name" value="HTH_18"/>
    <property type="match status" value="1"/>
</dbReference>